<dbReference type="KEGG" id="hlc:CHINAEXTREME17110"/>
<gene>
    <name evidence="4" type="ORF">C445_05668</name>
    <name evidence="3" type="ORF">CHINAEXTREME_17110</name>
</gene>
<organism evidence="4 5">
    <name type="scientific">Natronobacterium lacisalsi AJ5</name>
    <dbReference type="NCBI Taxonomy" id="358396"/>
    <lineage>
        <taxon>Archaea</taxon>
        <taxon>Methanobacteriati</taxon>
        <taxon>Methanobacteriota</taxon>
        <taxon>Stenosarchaea group</taxon>
        <taxon>Halobacteria</taxon>
        <taxon>Halobacteriales</taxon>
        <taxon>Natrialbaceae</taxon>
        <taxon>Natronobacterium</taxon>
    </lineage>
</organism>
<dbReference type="Pfam" id="PF00589">
    <property type="entry name" value="Phage_integrase"/>
    <property type="match status" value="1"/>
</dbReference>
<evidence type="ECO:0000313" key="6">
    <source>
        <dbReference type="Proteomes" id="UP000186547"/>
    </source>
</evidence>
<dbReference type="PROSITE" id="PS51898">
    <property type="entry name" value="TYR_RECOMBINASE"/>
    <property type="match status" value="1"/>
</dbReference>
<dbReference type="Proteomes" id="UP000186547">
    <property type="component" value="Chromosome"/>
</dbReference>
<feature type="domain" description="Tyr recombinase" evidence="2">
    <location>
        <begin position="11"/>
        <end position="190"/>
    </location>
</feature>
<dbReference type="GO" id="GO:0003677">
    <property type="term" value="F:DNA binding"/>
    <property type="evidence" value="ECO:0007669"/>
    <property type="project" value="InterPro"/>
</dbReference>
<accession>M0LNQ2</accession>
<evidence type="ECO:0000313" key="4">
    <source>
        <dbReference type="EMBL" id="EMA35182.1"/>
    </source>
</evidence>
<dbReference type="GO" id="GO:0006310">
    <property type="term" value="P:DNA recombination"/>
    <property type="evidence" value="ECO:0007669"/>
    <property type="project" value="UniProtKB-KW"/>
</dbReference>
<dbReference type="SUPFAM" id="SSF56349">
    <property type="entry name" value="DNA breaking-rejoining enzymes"/>
    <property type="match status" value="1"/>
</dbReference>
<dbReference type="Proteomes" id="UP000011555">
    <property type="component" value="Unassembled WGS sequence"/>
</dbReference>
<reference evidence="3" key="3">
    <citation type="submission" date="2017-01" db="EMBL/GenBank/DDBJ databases">
        <authorList>
            <person name="Mah S.A."/>
            <person name="Swanson W.J."/>
            <person name="Moy G.W."/>
            <person name="Vacquier V.D."/>
        </authorList>
    </citation>
    <scope>NUCLEOTIDE SEQUENCE</scope>
    <source>
        <strain evidence="3">AJ5</strain>
    </source>
</reference>
<dbReference type="Gene3D" id="1.10.443.10">
    <property type="entry name" value="Intergrase catalytic core"/>
    <property type="match status" value="1"/>
</dbReference>
<evidence type="ECO:0000313" key="5">
    <source>
        <dbReference type="Proteomes" id="UP000011555"/>
    </source>
</evidence>
<dbReference type="AlphaFoldDB" id="M0LNQ2"/>
<dbReference type="eggNOG" id="arCOG02282">
    <property type="taxonomic scope" value="Archaea"/>
</dbReference>
<dbReference type="STRING" id="358396.CHINAEXTREME_17110"/>
<dbReference type="RefSeq" id="WP_007140871.1">
    <property type="nucleotide sequence ID" value="NZ_AOLZ01000028.1"/>
</dbReference>
<name>M0LNQ2_NATLA</name>
<dbReference type="EMBL" id="AOLZ01000028">
    <property type="protein sequence ID" value="EMA35182.1"/>
    <property type="molecule type" value="Genomic_DNA"/>
</dbReference>
<proteinExistence type="predicted"/>
<dbReference type="InterPro" id="IPR013762">
    <property type="entry name" value="Integrase-like_cat_sf"/>
</dbReference>
<dbReference type="InterPro" id="IPR011010">
    <property type="entry name" value="DNA_brk_join_enz"/>
</dbReference>
<dbReference type="GeneID" id="30922880"/>
<sequence>MNLQQHEKRDDMKVWLSQDEVTALLEAADDTQQRIAFALGARCGLRSHEVLDVAPEDVVDTDAGTMLRIWHGKGDQFRETPVPQELATTIRTIDDYRDASASSSLVEVSSTRSLRRWLRSAADQLYDETGDAGWSHLGFHDLRRTWATALASADVDPLLVCDWGGWNDLETFLEHYRGSYSPEAQQRERSKVEWL</sequence>
<protein>
    <submittedName>
        <fullName evidence="3 4">Integrase</fullName>
    </submittedName>
</protein>
<dbReference type="PATRIC" id="fig|358396.7.peg.1154"/>
<evidence type="ECO:0000259" key="2">
    <source>
        <dbReference type="PROSITE" id="PS51898"/>
    </source>
</evidence>
<dbReference type="GO" id="GO:0015074">
    <property type="term" value="P:DNA integration"/>
    <property type="evidence" value="ECO:0007669"/>
    <property type="project" value="InterPro"/>
</dbReference>
<reference evidence="4 5" key="2">
    <citation type="journal article" date="2014" name="PLoS Genet.">
        <title>Phylogenetically driven sequencing of extremely halophilic archaea reveals strategies for static and dynamic osmo-response.</title>
        <authorList>
            <person name="Becker E.A."/>
            <person name="Seitzer P.M."/>
            <person name="Tritt A."/>
            <person name="Larsen D."/>
            <person name="Krusor M."/>
            <person name="Yao A.I."/>
            <person name="Wu D."/>
            <person name="Madern D."/>
            <person name="Eisen J.A."/>
            <person name="Darling A.E."/>
            <person name="Facciotti M.T."/>
        </authorList>
    </citation>
    <scope>NUCLEOTIDE SEQUENCE [LARGE SCALE GENOMIC DNA]</scope>
    <source>
        <strain evidence="4 5">AJ5</strain>
    </source>
</reference>
<keyword evidence="1" id="KW-0233">DNA recombination</keyword>
<reference evidence="3 6" key="1">
    <citation type="journal article" date="2011" name="J. Bacteriol.">
        <title>Genome sequence of Halobiforma lacisalsi AJ5, an extremely halophilic archaeon which harbors a bop gene.</title>
        <authorList>
            <person name="Jiang X."/>
            <person name="Wang S."/>
            <person name="Cheng H."/>
            <person name="Huo Y."/>
            <person name="Zhang X."/>
            <person name="Zhu X."/>
            <person name="Han X."/>
            <person name="Ni P."/>
            <person name="Wu M."/>
        </authorList>
    </citation>
    <scope>NUCLEOTIDE SEQUENCE [LARGE SCALE GENOMIC DNA]</scope>
    <source>
        <strain evidence="3 6">AJ5</strain>
    </source>
</reference>
<dbReference type="CDD" id="cd00397">
    <property type="entry name" value="DNA_BRE_C"/>
    <property type="match status" value="1"/>
</dbReference>
<dbReference type="EMBL" id="CP019285">
    <property type="protein sequence ID" value="APW99383.1"/>
    <property type="molecule type" value="Genomic_DNA"/>
</dbReference>
<dbReference type="InterPro" id="IPR002104">
    <property type="entry name" value="Integrase_catalytic"/>
</dbReference>
<evidence type="ECO:0000256" key="1">
    <source>
        <dbReference type="ARBA" id="ARBA00023172"/>
    </source>
</evidence>
<keyword evidence="5" id="KW-1185">Reference proteome</keyword>
<evidence type="ECO:0000313" key="3">
    <source>
        <dbReference type="EMBL" id="APW99383.1"/>
    </source>
</evidence>